<dbReference type="Pfam" id="PF00083">
    <property type="entry name" value="Sugar_tr"/>
    <property type="match status" value="1"/>
</dbReference>
<sequence>MVELERKALEVDQESSDANPGSPLPEGSNDSGSRRSSSIPDELSPTSIRDQLRYCLADVRYVGSFTASQAQQRTVDPGLQVNGVGNISLPLSLADAKAIMKAGGQAPFGRRSKTVVDSAFRNTTELNPSQFTLRNPAWEQELQDIIAHLGQTLGFQERTSNIKPELYKLLLYEKGAMFKAHKDSEKTEGMFGTLVICLPSKHSGGSVVLSHHGETIVFETAAASEFGQSHIAWYSDVIHEIKPVNSGYRLVLTYNLIRTGYQEPPSASVLVAEKKRLQGILSDWKQRFNAGQPTLSKLAWILDHKYSEANLGLKKLKGHDDLLGRYMAEICEKEGFTIMFANMTLTVYEAARELYDDDELEQTLSLSKVLGANGHLTLCDAAIKEDELIQEDCFDRDPDKVEAEETGNEGVDETHFYHDALLLVMPRAFVVEFTLEHRDSNDVMRWIKRLIGHLEDDPDQEIRNVLIQICRWEAKTSYEGRGEGFIACVIDACTALKDAELLHALHVFPFRDVKPSLDELTRYDSNLHLNFIAINNVRSRYEDLKVENTTLSEMSKFKSWEKARIKDIIRRADQLVVADAPQLVDVLKRHGKDMANKHVLPLLKKHKSCTAAVISCLVDIFEAGRSNEIPQDTAKSIFGKAVHTTTSALSLKLEYPKKTQKEPDTSKFRGYGHNEWRSETELVERVVSFYCQCLFIDHGTEAAGILSWLKDEVHMANIDVFHEFILPFLAKLYRGMQQYDLLVSGTQQEACQYMVLAFLNRCVGAEPAKPITWTRSTRGCGEEACLICPEMDDFLKDPEKEIAYLEDAPPSYSRDHLHTQASGRFPHDWGMFKHECTPNHEMEDGRKMLKIQKSDQEWTVAHEAWKSRCADVAGALQQGLVTSRPLLGDRYEELVEMRPIKISMLELRGPALLATVTTLTSMGFLMIGYDNGLLGGLVNGDPFNDTFNHPSQTLIGTIVSIYNIGCFLGAVTTSIVGETLGRRKSIAIGVIVMIVGSLLQSTAFTRVHIIVARIVSGCGMGFINSTVPVFQSEFSPKANRGLYVCMQLSTLNFGTDLVYWIDYAFSTHTSSYAWRIPVILQCVFLFPMLFIIYILPESPRWLVAHNRSDESLSVLRRLRGHALEDEAIVRLHADIVRAVEEEAAMNAGAWTTLLKADKIHSRRRLLISCAIQAFQQLGGINAIIYYSSTLFKNVGFSNHLSALMSGFLQLWFFVASFIPWLLIDRIGRRPLLLSMIAVMALVMAAQAALVYQVQFKTSVAYAAGIAGAVMLFLFEGAFTIGFQATVWVYPSEILPLRLRQKGSSISTAANWICNFLIVQITPPAIENVGWRTYVIFAVLNTIWVPIIYVFFPETKGRELEDFDRLFAGEEDVSIAERESGVANAEYLERNDLETLKGGAVHEEEGLKGLV</sequence>
<feature type="transmembrane region" description="Helical" evidence="8">
    <location>
        <begin position="1230"/>
        <end position="1253"/>
    </location>
</feature>
<keyword evidence="11" id="KW-1185">Reference proteome</keyword>
<keyword evidence="5 8" id="KW-1133">Transmembrane helix</keyword>
<protein>
    <recommendedName>
        <fullName evidence="9">Major facilitator superfamily (MFS) profile domain-containing protein</fullName>
    </recommendedName>
</protein>
<dbReference type="InterPro" id="IPR020846">
    <property type="entry name" value="MFS_dom"/>
</dbReference>
<dbReference type="NCBIfam" id="TIGR00879">
    <property type="entry name" value="SP"/>
    <property type="match status" value="1"/>
</dbReference>
<feature type="transmembrane region" description="Helical" evidence="8">
    <location>
        <begin position="1073"/>
        <end position="1095"/>
    </location>
</feature>
<evidence type="ECO:0000256" key="1">
    <source>
        <dbReference type="ARBA" id="ARBA00004141"/>
    </source>
</evidence>
<evidence type="ECO:0000256" key="8">
    <source>
        <dbReference type="SAM" id="Phobius"/>
    </source>
</evidence>
<feature type="compositionally biased region" description="Low complexity" evidence="7">
    <location>
        <begin position="27"/>
        <end position="38"/>
    </location>
</feature>
<dbReference type="InterPro" id="IPR005828">
    <property type="entry name" value="MFS_sugar_transport-like"/>
</dbReference>
<accession>A0A8H3PFH2</accession>
<feature type="transmembrane region" description="Helical" evidence="8">
    <location>
        <begin position="949"/>
        <end position="973"/>
    </location>
</feature>
<feature type="compositionally biased region" description="Basic and acidic residues" evidence="7">
    <location>
        <begin position="1"/>
        <end position="10"/>
    </location>
</feature>
<evidence type="ECO:0000256" key="4">
    <source>
        <dbReference type="ARBA" id="ARBA00022692"/>
    </source>
</evidence>
<feature type="transmembrane region" description="Helical" evidence="8">
    <location>
        <begin position="1259"/>
        <end position="1290"/>
    </location>
</feature>
<dbReference type="OrthoDB" id="6133115at2759"/>
<keyword evidence="4 8" id="KW-0812">Transmembrane</keyword>
<evidence type="ECO:0000256" key="5">
    <source>
        <dbReference type="ARBA" id="ARBA00022989"/>
    </source>
</evidence>
<reference evidence="10" key="1">
    <citation type="submission" date="2021-03" db="EMBL/GenBank/DDBJ databases">
        <authorList>
            <person name="Tagirdzhanova G."/>
        </authorList>
    </citation>
    <scope>NUCLEOTIDE SEQUENCE</scope>
</reference>
<comment type="caution">
    <text evidence="10">The sequence shown here is derived from an EMBL/GenBank/DDBJ whole genome shotgun (WGS) entry which is preliminary data.</text>
</comment>
<dbReference type="InterPro" id="IPR036259">
    <property type="entry name" value="MFS_trans_sf"/>
</dbReference>
<dbReference type="Gene3D" id="1.20.1250.20">
    <property type="entry name" value="MFS general substrate transporter like domains"/>
    <property type="match status" value="1"/>
</dbReference>
<evidence type="ECO:0000256" key="2">
    <source>
        <dbReference type="ARBA" id="ARBA00010992"/>
    </source>
</evidence>
<evidence type="ECO:0000256" key="6">
    <source>
        <dbReference type="ARBA" id="ARBA00023136"/>
    </source>
</evidence>
<feature type="transmembrane region" description="Helical" evidence="8">
    <location>
        <begin position="1200"/>
        <end position="1223"/>
    </location>
</feature>
<dbReference type="GO" id="GO:0005351">
    <property type="term" value="F:carbohydrate:proton symporter activity"/>
    <property type="evidence" value="ECO:0007669"/>
    <property type="project" value="TreeGrafter"/>
</dbReference>
<keyword evidence="6 8" id="KW-0472">Membrane</keyword>
<dbReference type="EMBL" id="CAJPDT010000116">
    <property type="protein sequence ID" value="CAF9939229.1"/>
    <property type="molecule type" value="Genomic_DNA"/>
</dbReference>
<dbReference type="PRINTS" id="PR00171">
    <property type="entry name" value="SUGRTRNSPORT"/>
</dbReference>
<feature type="transmembrane region" description="Helical" evidence="8">
    <location>
        <begin position="1010"/>
        <end position="1030"/>
    </location>
</feature>
<keyword evidence="3" id="KW-0813">Transport</keyword>
<gene>
    <name evidence="10" type="ORF">IMSHALPRED_001262</name>
</gene>
<evidence type="ECO:0000259" key="9">
    <source>
        <dbReference type="PROSITE" id="PS50850"/>
    </source>
</evidence>
<feature type="region of interest" description="Disordered" evidence="7">
    <location>
        <begin position="1"/>
        <end position="44"/>
    </location>
</feature>
<dbReference type="SUPFAM" id="SSF103473">
    <property type="entry name" value="MFS general substrate transporter"/>
    <property type="match status" value="1"/>
</dbReference>
<feature type="transmembrane region" description="Helical" evidence="8">
    <location>
        <begin position="1302"/>
        <end position="1321"/>
    </location>
</feature>
<feature type="transmembrane region" description="Helical" evidence="8">
    <location>
        <begin position="1333"/>
        <end position="1351"/>
    </location>
</feature>
<name>A0A8H3PFH2_9LECA</name>
<evidence type="ECO:0000313" key="11">
    <source>
        <dbReference type="Proteomes" id="UP000664534"/>
    </source>
</evidence>
<dbReference type="InterPro" id="IPR003663">
    <property type="entry name" value="Sugar/inositol_transpt"/>
</dbReference>
<comment type="subcellular location">
    <subcellularLocation>
        <location evidence="1">Membrane</location>
        <topology evidence="1">Multi-pass membrane protein</topology>
    </subcellularLocation>
</comment>
<feature type="transmembrane region" description="Helical" evidence="8">
    <location>
        <begin position="907"/>
        <end position="929"/>
    </location>
</feature>
<dbReference type="GO" id="GO:0016020">
    <property type="term" value="C:membrane"/>
    <property type="evidence" value="ECO:0007669"/>
    <property type="project" value="UniProtKB-SubCell"/>
</dbReference>
<dbReference type="Proteomes" id="UP000664534">
    <property type="component" value="Unassembled WGS sequence"/>
</dbReference>
<evidence type="ECO:0000313" key="10">
    <source>
        <dbReference type="EMBL" id="CAF9939229.1"/>
    </source>
</evidence>
<dbReference type="InterPro" id="IPR050360">
    <property type="entry name" value="MFS_Sugar_Transporters"/>
</dbReference>
<evidence type="ECO:0000256" key="3">
    <source>
        <dbReference type="ARBA" id="ARBA00022448"/>
    </source>
</evidence>
<organism evidence="10 11">
    <name type="scientific">Imshaugia aleurites</name>
    <dbReference type="NCBI Taxonomy" id="172621"/>
    <lineage>
        <taxon>Eukaryota</taxon>
        <taxon>Fungi</taxon>
        <taxon>Dikarya</taxon>
        <taxon>Ascomycota</taxon>
        <taxon>Pezizomycotina</taxon>
        <taxon>Lecanoromycetes</taxon>
        <taxon>OSLEUM clade</taxon>
        <taxon>Lecanoromycetidae</taxon>
        <taxon>Lecanorales</taxon>
        <taxon>Lecanorineae</taxon>
        <taxon>Parmeliaceae</taxon>
        <taxon>Imshaugia</taxon>
    </lineage>
</organism>
<comment type="similarity">
    <text evidence="2">Belongs to the major facilitator superfamily. Sugar transporter (TC 2.A.1.1) family.</text>
</comment>
<feature type="transmembrane region" description="Helical" evidence="8">
    <location>
        <begin position="1165"/>
        <end position="1188"/>
    </location>
</feature>
<dbReference type="FunFam" id="1.20.1250.20:FF:000090">
    <property type="entry name" value="MFS sugar transporter, putative"/>
    <property type="match status" value="1"/>
</dbReference>
<dbReference type="Gene3D" id="2.60.120.620">
    <property type="entry name" value="q2cbj1_9rhob like domain"/>
    <property type="match status" value="1"/>
</dbReference>
<dbReference type="PANTHER" id="PTHR48022">
    <property type="entry name" value="PLASTIDIC GLUCOSE TRANSPORTER 4"/>
    <property type="match status" value="1"/>
</dbReference>
<dbReference type="PANTHER" id="PTHR48022:SF28">
    <property type="entry name" value="MAJOR FACILITATOR SUPERFAMILY (MFS) PROFILE DOMAIN-CONTAINING PROTEIN-RELATED"/>
    <property type="match status" value="1"/>
</dbReference>
<feature type="transmembrane region" description="Helical" evidence="8">
    <location>
        <begin position="985"/>
        <end position="1004"/>
    </location>
</feature>
<evidence type="ECO:0000256" key="7">
    <source>
        <dbReference type="SAM" id="MobiDB-lite"/>
    </source>
</evidence>
<dbReference type="PROSITE" id="PS50850">
    <property type="entry name" value="MFS"/>
    <property type="match status" value="1"/>
</dbReference>
<feature type="domain" description="Major facilitator superfamily (MFS) profile" evidence="9">
    <location>
        <begin position="916"/>
        <end position="1355"/>
    </location>
</feature>
<proteinExistence type="inferred from homology"/>